<protein>
    <submittedName>
        <fullName evidence="2">Lytic murein transglycosylase</fullName>
    </submittedName>
</protein>
<evidence type="ECO:0000259" key="1">
    <source>
        <dbReference type="Pfam" id="PF01464"/>
    </source>
</evidence>
<reference evidence="3" key="1">
    <citation type="submission" date="2015-01" db="EMBL/GenBank/DDBJ databases">
        <authorList>
            <person name="Aslett A.Martin."/>
            <person name="De Silva Nishadi"/>
        </authorList>
    </citation>
    <scope>NUCLEOTIDE SEQUENCE [LARGE SCALE GENOMIC DNA]</scope>
    <source>
        <strain evidence="3">UMC4404</strain>
    </source>
</reference>
<dbReference type="Pfam" id="PF01464">
    <property type="entry name" value="SLT"/>
    <property type="match status" value="1"/>
</dbReference>
<dbReference type="EMBL" id="CDNY01000025">
    <property type="protein sequence ID" value="CEO34842.1"/>
    <property type="molecule type" value="Genomic_DNA"/>
</dbReference>
<accession>A0A9P1PAP8</accession>
<organism evidence="2 3">
    <name type="scientific">Paraclostridium sordellii</name>
    <name type="common">Clostridium sordellii</name>
    <dbReference type="NCBI Taxonomy" id="1505"/>
    <lineage>
        <taxon>Bacteria</taxon>
        <taxon>Bacillati</taxon>
        <taxon>Bacillota</taxon>
        <taxon>Clostridia</taxon>
        <taxon>Peptostreptococcales</taxon>
        <taxon>Peptostreptococcaceae</taxon>
        <taxon>Paraclostridium</taxon>
    </lineage>
</organism>
<dbReference type="AlphaFoldDB" id="A0A9P1PAP8"/>
<name>A0A9P1PAP8_PARSO</name>
<gene>
    <name evidence="2" type="ORF">UMC4404_24061</name>
</gene>
<evidence type="ECO:0000313" key="3">
    <source>
        <dbReference type="Proteomes" id="UP000049685"/>
    </source>
</evidence>
<proteinExistence type="predicted"/>
<dbReference type="RefSeq" id="WP_057559176.1">
    <property type="nucleotide sequence ID" value="NZ_CDNY01000025.1"/>
</dbReference>
<dbReference type="InterPro" id="IPR023346">
    <property type="entry name" value="Lysozyme-like_dom_sf"/>
</dbReference>
<evidence type="ECO:0000313" key="2">
    <source>
        <dbReference type="EMBL" id="CEO34842.1"/>
    </source>
</evidence>
<dbReference type="SUPFAM" id="SSF53955">
    <property type="entry name" value="Lysozyme-like"/>
    <property type="match status" value="1"/>
</dbReference>
<dbReference type="Proteomes" id="UP000049685">
    <property type="component" value="Unassembled WGS sequence"/>
</dbReference>
<dbReference type="Gene3D" id="1.10.530.10">
    <property type="match status" value="1"/>
</dbReference>
<dbReference type="InterPro" id="IPR008258">
    <property type="entry name" value="Transglycosylase_SLT_dom_1"/>
</dbReference>
<sequence>MKKIISITIGIIILLVGGAFFTARTLIYTVKYTSDIKSIAKEYNLDPYLLAALGHFESRFDDKKYEKNSNNGIFRFSDQSATKLAKELNINNFKPENIVDEKTSLKLGAYYVSKHNDKNLDKTIQEWNVKNGDDDKFDRREYAHKYYLPKIEQNIKIFKVLYPELNI</sequence>
<feature type="domain" description="Transglycosylase SLT" evidence="1">
    <location>
        <begin position="36"/>
        <end position="120"/>
    </location>
</feature>
<comment type="caution">
    <text evidence="2">The sequence shown here is derived from an EMBL/GenBank/DDBJ whole genome shotgun (WGS) entry which is preliminary data.</text>
</comment>